<organism evidence="1 2">
    <name type="scientific">Ensifer adhaerens</name>
    <name type="common">Sinorhizobium morelense</name>
    <dbReference type="NCBI Taxonomy" id="106592"/>
    <lineage>
        <taxon>Bacteria</taxon>
        <taxon>Pseudomonadati</taxon>
        <taxon>Pseudomonadota</taxon>
        <taxon>Alphaproteobacteria</taxon>
        <taxon>Hyphomicrobiales</taxon>
        <taxon>Rhizobiaceae</taxon>
        <taxon>Sinorhizobium/Ensifer group</taxon>
        <taxon>Ensifer</taxon>
    </lineage>
</organism>
<evidence type="ECO:0000313" key="2">
    <source>
        <dbReference type="Proteomes" id="UP000823773"/>
    </source>
</evidence>
<dbReference type="Proteomes" id="UP000823773">
    <property type="component" value="Unassembled WGS sequence"/>
</dbReference>
<evidence type="ECO:0000313" key="1">
    <source>
        <dbReference type="EMBL" id="MBP1876152.1"/>
    </source>
</evidence>
<reference evidence="1" key="1">
    <citation type="submission" date="2021-03" db="EMBL/GenBank/DDBJ databases">
        <title>Genomic Encyclopedia of Type Strains, Phase IV (KMG-IV): sequencing the most valuable type-strain genomes for metagenomic binning, comparative biology and taxonomic classification.</title>
        <authorList>
            <person name="Goeker M."/>
        </authorList>
    </citation>
    <scope>NUCLEOTIDE SEQUENCE</scope>
    <source>
        <strain evidence="1">DSM 18131</strain>
    </source>
</reference>
<comment type="caution">
    <text evidence="1">The sequence shown here is derived from an EMBL/GenBank/DDBJ whole genome shotgun (WGS) entry which is preliminary data.</text>
</comment>
<accession>A0ACC5T4Y0</accession>
<gene>
    <name evidence="1" type="ORF">J2Z19_005901</name>
</gene>
<dbReference type="EMBL" id="JAGGJR010000015">
    <property type="protein sequence ID" value="MBP1876152.1"/>
    <property type="molecule type" value="Genomic_DNA"/>
</dbReference>
<sequence length="123" mass="13791">MAPFGPSSFDNRPGELARVLGSGCICSISAHPMFFLPIFGTTFFVYFFSTFSLSTLISRFNQAFERDAKLRISSSRTPSTAIVRLQISLASVDTPPKNGVPATIWMPNKFHLRDRWNVKIDKN</sequence>
<keyword evidence="2" id="KW-1185">Reference proteome</keyword>
<proteinExistence type="predicted"/>
<name>A0ACC5T4Y0_ENSAD</name>
<protein>
    <submittedName>
        <fullName evidence="1">Uncharacterized protein</fullName>
    </submittedName>
</protein>